<protein>
    <submittedName>
        <fullName evidence="1">DUF5004 domain-containing protein</fullName>
    </submittedName>
</protein>
<dbReference type="RefSeq" id="WP_176619558.1">
    <property type="nucleotide sequence ID" value="NZ_WYET01000002.1"/>
</dbReference>
<dbReference type="PROSITE" id="PS51257">
    <property type="entry name" value="PROKAR_LIPOPROTEIN"/>
    <property type="match status" value="1"/>
</dbReference>
<dbReference type="Proteomes" id="UP000558089">
    <property type="component" value="Unassembled WGS sequence"/>
</dbReference>
<dbReference type="EMBL" id="WYET01000002">
    <property type="protein sequence ID" value="NVN17666.1"/>
    <property type="molecule type" value="Genomic_DNA"/>
</dbReference>
<comment type="caution">
    <text evidence="1">The sequence shown here is derived from an EMBL/GenBank/DDBJ whole genome shotgun (WGS) entry which is preliminary data.</text>
</comment>
<dbReference type="InterPro" id="IPR032168">
    <property type="entry name" value="DUF5004"/>
</dbReference>
<evidence type="ECO:0000313" key="1">
    <source>
        <dbReference type="EMBL" id="NVN17666.1"/>
    </source>
</evidence>
<dbReference type="Pfam" id="PF16395">
    <property type="entry name" value="DUF5004"/>
    <property type="match status" value="1"/>
</dbReference>
<dbReference type="AlphaFoldDB" id="A0A850NEG1"/>
<evidence type="ECO:0000313" key="2">
    <source>
        <dbReference type="Proteomes" id="UP000558089"/>
    </source>
</evidence>
<organism evidence="1 2">
    <name type="scientific">Flagellimonas chongwuensis</name>
    <dbReference type="NCBI Taxonomy" id="2697365"/>
    <lineage>
        <taxon>Bacteria</taxon>
        <taxon>Pseudomonadati</taxon>
        <taxon>Bacteroidota</taxon>
        <taxon>Flavobacteriia</taxon>
        <taxon>Flavobacteriales</taxon>
        <taxon>Flavobacteriaceae</taxon>
        <taxon>Flagellimonas</taxon>
    </lineage>
</organism>
<reference evidence="1 2" key="1">
    <citation type="submission" date="2020-01" db="EMBL/GenBank/DDBJ databases">
        <title>Draft Genome Analysis of Muricauda sp. HICW Isolated from coastal seawater of PR China.</title>
        <authorList>
            <person name="Chen M.-X."/>
        </authorList>
    </citation>
    <scope>NUCLEOTIDE SEQUENCE [LARGE SCALE GENOMIC DNA]</scope>
    <source>
        <strain evidence="1 2">HICW</strain>
    </source>
</reference>
<name>A0A850NEG1_9FLAO</name>
<keyword evidence="2" id="KW-1185">Reference proteome</keyword>
<accession>A0A850NEG1</accession>
<sequence>MKRMFFNAFSLMSISAILMSCSSDEGPECAPDFTGDLTTTEEILVGEWILSGIEAAKEVDLTDDDTDNASTDLFEQYEECARDAAYTFDSDRTFAYEIGKYGEDCDYVVPSTGTWELTSQNLSLVSSCSMQTTNLEFNEDLTAFTFSEIYNITEVTGSVVQTRIDFTYTLTP</sequence>
<proteinExistence type="predicted"/>
<gene>
    <name evidence="1" type="ORF">GUA46_04875</name>
</gene>